<dbReference type="AlphaFoldDB" id="A0A4U1BWC9"/>
<dbReference type="RefSeq" id="WP_136826755.1">
    <property type="nucleotide sequence ID" value="NZ_SWBP01000004.1"/>
</dbReference>
<gene>
    <name evidence="2" type="ORF">FA046_11955</name>
</gene>
<comment type="caution">
    <text evidence="2">The sequence shown here is derived from an EMBL/GenBank/DDBJ whole genome shotgun (WGS) entry which is preliminary data.</text>
</comment>
<protein>
    <recommendedName>
        <fullName evidence="4">Macroglobulin domain-containing protein</fullName>
    </recommendedName>
</protein>
<evidence type="ECO:0000313" key="3">
    <source>
        <dbReference type="Proteomes" id="UP000308181"/>
    </source>
</evidence>
<proteinExistence type="predicted"/>
<evidence type="ECO:0000313" key="2">
    <source>
        <dbReference type="EMBL" id="TKB96792.1"/>
    </source>
</evidence>
<evidence type="ECO:0008006" key="4">
    <source>
        <dbReference type="Google" id="ProtNLM"/>
    </source>
</evidence>
<organism evidence="2 3">
    <name type="scientific">Pedobacter cryophilus</name>
    <dbReference type="NCBI Taxonomy" id="2571271"/>
    <lineage>
        <taxon>Bacteria</taxon>
        <taxon>Pseudomonadati</taxon>
        <taxon>Bacteroidota</taxon>
        <taxon>Sphingobacteriia</taxon>
        <taxon>Sphingobacteriales</taxon>
        <taxon>Sphingobacteriaceae</taxon>
        <taxon>Pedobacter</taxon>
    </lineage>
</organism>
<reference evidence="2 3" key="1">
    <citation type="submission" date="2019-04" db="EMBL/GenBank/DDBJ databases">
        <title>Pedobacter sp. AR-3-17 sp. nov., isolated from Arctic soil.</title>
        <authorList>
            <person name="Dahal R.H."/>
            <person name="Kim D.-U."/>
        </authorList>
    </citation>
    <scope>NUCLEOTIDE SEQUENCE [LARGE SCALE GENOMIC DNA]</scope>
    <source>
        <strain evidence="2 3">AR-3-17</strain>
    </source>
</reference>
<sequence length="830" mass="92719">MKKLFTLIFLVLLCNLKVQSQSAPNNTAGVKLFFEKAYLHTDREVYIGGETLWFSAFLVNAQNNSFTNSSNTLYVELISTAQNKNAEVVDKKIIRIEQGKGAGDFKLQDSIGAGNYTLRAWTNWMRNFGDQFIFEKEIKILSSFEIKADDSNTKKKNPIKTSSSTLSETNLSSKENIQFFPEGGSMLENTASIVAFKAVNANGNNIGVEGIITNKSGETIAKLSSQNGSGMFLIQPEATQIYTASGVYSNGQKFSTTLPKVLSNGYSIRIVEKDSLINVYINQINEGEKEVLLTGKTRGKTYFSTQFMAKDLLSLVQIPKKDFPEGIMAITLYDNKGRPNCERLVYIDKKETPKITITTDKAIYKSKEKVTLNIKSVDSKNNPIPAVISLAALDARLIPANQMNILSYLLLESELKGKIENPTQYFDKNNPDRFKQLNLLLLTQGWRDFLWRRLVDEQLKISNVAEKGITVSGNVNQTFSGKPIPNSNITLFANNAKGDKLFSGRTDSTGVFNIYGLEIYGYQIIKLSSADDKGKKNGSLQLDSLYKGIPLLNKVTNQLDTVLFDQKMAKEMAIRNQKKVSITDTIQLAEVKINGDKSTRLFGDVASGFGYPDESFTVTSKDLDFTNLGHYLLYKSKQAVEKTDVEDPGKSRIVFPFFGKNLQPLIIVNGKELPFTADDPQEVKDNYYSTYYSIPMNKVEKVVIKHLVGGNKLSLGAESEMSEISKERDVFIIYLTLKPGAIDRKNVHTLNEQVDGYYETRLFYNPISGNTSNPNQNTTIYWKPSVFTNENGEAQVTFYNTDTKSKVNITAEGLTFNGIPLVTNAVFEVK</sequence>
<keyword evidence="1" id="KW-0732">Signal</keyword>
<accession>A0A4U1BWC9</accession>
<evidence type="ECO:0000256" key="1">
    <source>
        <dbReference type="SAM" id="SignalP"/>
    </source>
</evidence>
<keyword evidence="3" id="KW-1185">Reference proteome</keyword>
<dbReference type="EMBL" id="SWBP01000004">
    <property type="protein sequence ID" value="TKB96792.1"/>
    <property type="molecule type" value="Genomic_DNA"/>
</dbReference>
<feature type="chain" id="PRO_5020652415" description="Macroglobulin domain-containing protein" evidence="1">
    <location>
        <begin position="23"/>
        <end position="830"/>
    </location>
</feature>
<dbReference type="Gene3D" id="2.60.40.1930">
    <property type="match status" value="1"/>
</dbReference>
<feature type="signal peptide" evidence="1">
    <location>
        <begin position="1"/>
        <end position="22"/>
    </location>
</feature>
<name>A0A4U1BWC9_9SPHI</name>
<dbReference type="OrthoDB" id="609485at2"/>
<dbReference type="Proteomes" id="UP000308181">
    <property type="component" value="Unassembled WGS sequence"/>
</dbReference>